<evidence type="ECO:0000256" key="3">
    <source>
        <dbReference type="ARBA" id="ARBA00019622"/>
    </source>
</evidence>
<dbReference type="Proteomes" id="UP000268321">
    <property type="component" value="Unassembled WGS sequence"/>
</dbReference>
<keyword evidence="10" id="KW-1185">Reference proteome</keyword>
<feature type="domain" description="Mediator complex subunit Med12" evidence="8">
    <location>
        <begin position="137"/>
        <end position="200"/>
    </location>
</feature>
<dbReference type="InterPro" id="IPR019035">
    <property type="entry name" value="Mediator_Med12"/>
</dbReference>
<evidence type="ECO:0000313" key="9">
    <source>
        <dbReference type="EMBL" id="RKP28351.1"/>
    </source>
</evidence>
<dbReference type="PANTHER" id="PTHR46567">
    <property type="entry name" value="MEDIATOR OF RNA POLYMERASE II TRANSCRIPTION SUBUNIT 12"/>
    <property type="match status" value="1"/>
</dbReference>
<evidence type="ECO:0000259" key="8">
    <source>
        <dbReference type="SMART" id="SM01281"/>
    </source>
</evidence>
<comment type="similarity">
    <text evidence="2">Belongs to the Mediator complex subunit 12 family.</text>
</comment>
<name>A0A4P9Z8R6_9ASCO</name>
<evidence type="ECO:0000256" key="2">
    <source>
        <dbReference type="ARBA" id="ARBA00010289"/>
    </source>
</evidence>
<dbReference type="EMBL" id="ML004902">
    <property type="protein sequence ID" value="RKP28351.1"/>
    <property type="molecule type" value="Genomic_DNA"/>
</dbReference>
<gene>
    <name evidence="9" type="ORF">METBISCDRAFT_20754</name>
</gene>
<dbReference type="PANTHER" id="PTHR46567:SF1">
    <property type="entry name" value="MEDIATOR OF RNA POLYMERASE II TRANSCRIPTION SUBUNIT 12"/>
    <property type="match status" value="1"/>
</dbReference>
<sequence length="1569" mass="176704">MWKQKSKNTLLAGLPRHALAYLTKDELCAMKYTMDHPPLPIYPLGERQPATYPDFSPWDEADGNNERLCNQNHLKKGYFEAPVVANEYYSARNLVQETVLLLSSNCTRLLHELAHNMTAAFRTRNDVLNKIAAALADFRLPPRVTMTAPKRDAWLRDLANPDVPLAHVCAKIPHGLRNRVLVDAMCALTVPLSRALWLTRCVLCSEQLVLRRRIAAKVSAARVPAATDLADARWVLEWTLHVADYVRRFARDMNAVASAEHKTQLLQKLAYLLSYVRALYVECLLDRTAFLAAAVSFLRHDQPFLLNDLPLLLELSRVDLDDAEVTRAFEARLRPLYYGQTLVGVSLIMTFWRDLLREDFLCKAAAEAMLLNYFLIERCSDSAPPCQPRANPATSNPSDPADLRASLLRLLADAIISLFRYNSNAFIVPDFWILVGDVLYRILSSADALADQRVIVDTALKLISYRNESLMLNMKYSIRCRLSGPGQTRPLRRNSFLLPALQSGNVDVSAPPIESDVTLFGSLRHDLLRLVDQLDRGKLNNFLAAALRPRRPAEKGYRLWKTALRAAVYWCVVTARAADRPQVCLLAFCNFLKRKVLHGVSGRGSAQLRAELENEVLESVFALAAEPDGTVHMHSLHVLINELYQLKVVSISVYIRKIIACGIFYESEVGAAPPQVRFHVSILQNLPVPNNKQCDHILRKWMMHGSNFAANFARGTDLARRHVLDAVVRNAADSYDAILAEIAALEVGVQFLVANWLTTSFKEAIARSPRLVHLLPQAVARLYRFYERTDNLTVFFKVLVRFVLKNEDRVIIFYLETLFFVCRLFVAHFSLVRLIGGHSHEPASAASELFKLVLLCYKDLLTRETDMYQFTEIWEFMARSMARPGDASAPPRVDRRFFFDKETADSPVNLHAHTQRRKDLYAPEDFHADLDRLIASDPRLLTPEEVADCFDETRLAPDTRREFASADALEDTVFALLVAWAALPAPAESVDLAFFKLVEHTRKRIRRTLGDQFYLAVSAFVVAQHQHQSDITRVAAFICKLVSYELFLIPDLLMMLENLPGNPGEEFWPGLVCELLFGCPKRGGLLASQTLMYEVLLEEYNQSHMEHLFAHAVREYKKLPQKRLEPHSYEEKSQLRAIMQNLVLNQRSALETLLRELLHDALVALCSQLLGEPKVLSHLRHIHTAARMPNEFSLPLWQMLLGALVAQDRPAKQDFGDVASAIVARARFLFGHSNSFFGELFDQVPWLYRVHVFYFFEDLFFDLAVFPPDKPTVPLPAFASGDMLAVLMDFFKKFSCPAAKRIEALLQLLQRIAQFLKRLSHVLELHGSENDAKNSATDPTAKDIDERLYNTVSIFLRLLIIHNTTLAEVAARSEHIDAQFFQSLMNILRSDYLSHGHEKLHILLYDLLLMIKSALTQSLAAVPNEPLLGTLHEAGPDAANLRRSFDPAAAAELAGILCALNLPEPAIAGAIAGAVADAIDAIDPGCIATLDDDELHRTSDICIVNNRHLELRAAGDAGTHNPFSAPCDRPQRVFTMKSVALIEDPTDGVNNGCLNLALFDAYTTRENPL</sequence>
<accession>A0A4P9Z8R6</accession>
<dbReference type="OrthoDB" id="20828at2759"/>
<protein>
    <recommendedName>
        <fullName evidence="3">Mediator of RNA polymerase II transcription subunit 12</fullName>
    </recommendedName>
    <alternativeName>
        <fullName evidence="7">Mediator complex subunit 12</fullName>
    </alternativeName>
</protein>
<keyword evidence="4" id="KW-0805">Transcription regulation</keyword>
<dbReference type="GO" id="GO:0006357">
    <property type="term" value="P:regulation of transcription by RNA polymerase II"/>
    <property type="evidence" value="ECO:0007669"/>
    <property type="project" value="InterPro"/>
</dbReference>
<organism evidence="9 10">
    <name type="scientific">Metschnikowia bicuspidata</name>
    <dbReference type="NCBI Taxonomy" id="27322"/>
    <lineage>
        <taxon>Eukaryota</taxon>
        <taxon>Fungi</taxon>
        <taxon>Dikarya</taxon>
        <taxon>Ascomycota</taxon>
        <taxon>Saccharomycotina</taxon>
        <taxon>Pichiomycetes</taxon>
        <taxon>Metschnikowiaceae</taxon>
        <taxon>Metschnikowia</taxon>
    </lineage>
</organism>
<proteinExistence type="inferred from homology"/>
<evidence type="ECO:0000256" key="6">
    <source>
        <dbReference type="ARBA" id="ARBA00023242"/>
    </source>
</evidence>
<dbReference type="GO" id="GO:0016592">
    <property type="term" value="C:mediator complex"/>
    <property type="evidence" value="ECO:0007669"/>
    <property type="project" value="InterPro"/>
</dbReference>
<dbReference type="SMART" id="SM01281">
    <property type="entry name" value="Med12"/>
    <property type="match status" value="1"/>
</dbReference>
<keyword evidence="5" id="KW-0804">Transcription</keyword>
<reference evidence="10" key="1">
    <citation type="journal article" date="2018" name="Nat. Microbiol.">
        <title>Leveraging single-cell genomics to expand the fungal tree of life.</title>
        <authorList>
            <person name="Ahrendt S.R."/>
            <person name="Quandt C.A."/>
            <person name="Ciobanu D."/>
            <person name="Clum A."/>
            <person name="Salamov A."/>
            <person name="Andreopoulos B."/>
            <person name="Cheng J.F."/>
            <person name="Woyke T."/>
            <person name="Pelin A."/>
            <person name="Henrissat B."/>
            <person name="Reynolds N.K."/>
            <person name="Benny G.L."/>
            <person name="Smith M.E."/>
            <person name="James T.Y."/>
            <person name="Grigoriev I.V."/>
        </authorList>
    </citation>
    <scope>NUCLEOTIDE SEQUENCE [LARGE SCALE GENOMIC DNA]</scope>
    <source>
        <strain evidence="10">Baker2002</strain>
    </source>
</reference>
<keyword evidence="6" id="KW-0539">Nucleus</keyword>
<dbReference type="GO" id="GO:0003712">
    <property type="term" value="F:transcription coregulator activity"/>
    <property type="evidence" value="ECO:0007669"/>
    <property type="project" value="InterPro"/>
</dbReference>
<evidence type="ECO:0000313" key="10">
    <source>
        <dbReference type="Proteomes" id="UP000268321"/>
    </source>
</evidence>
<evidence type="ECO:0000256" key="7">
    <source>
        <dbReference type="ARBA" id="ARBA00032010"/>
    </source>
</evidence>
<evidence type="ECO:0000256" key="1">
    <source>
        <dbReference type="ARBA" id="ARBA00004123"/>
    </source>
</evidence>
<dbReference type="Pfam" id="PF09497">
    <property type="entry name" value="Med12"/>
    <property type="match status" value="1"/>
</dbReference>
<comment type="subcellular location">
    <subcellularLocation>
        <location evidence="1">Nucleus</location>
    </subcellularLocation>
</comment>
<evidence type="ECO:0000256" key="5">
    <source>
        <dbReference type="ARBA" id="ARBA00023163"/>
    </source>
</evidence>
<evidence type="ECO:0000256" key="4">
    <source>
        <dbReference type="ARBA" id="ARBA00023015"/>
    </source>
</evidence>